<dbReference type="Pfam" id="PF00392">
    <property type="entry name" value="GntR"/>
    <property type="match status" value="1"/>
</dbReference>
<dbReference type="Gene3D" id="3.90.1150.10">
    <property type="entry name" value="Aspartate Aminotransferase, domain 1"/>
    <property type="match status" value="1"/>
</dbReference>
<dbReference type="GO" id="GO:0008483">
    <property type="term" value="F:transaminase activity"/>
    <property type="evidence" value="ECO:0007669"/>
    <property type="project" value="UniProtKB-KW"/>
</dbReference>
<accession>A0ABN3PTE0</accession>
<dbReference type="CDD" id="cd07377">
    <property type="entry name" value="WHTH_GntR"/>
    <property type="match status" value="1"/>
</dbReference>
<keyword evidence="7" id="KW-0032">Aminotransferase</keyword>
<dbReference type="Gene3D" id="1.10.10.10">
    <property type="entry name" value="Winged helix-like DNA-binding domain superfamily/Winged helix DNA-binding domain"/>
    <property type="match status" value="1"/>
</dbReference>
<evidence type="ECO:0000259" key="6">
    <source>
        <dbReference type="PROSITE" id="PS50949"/>
    </source>
</evidence>
<sequence>MTHPRVNRSFNSVNAEQLARVLGPWSREGVIYEELAAAIRYVINDGRLQPDTRMPAERALAQYLGVSRNSVAAAYGLLRTEGYLHSRRGAGSYISLPPRADTPRGVTWAPDPAPAEIDFAMACLPAPEPLLTQTVVECAPELARHTDQPGYDLTGIPSLRKAIADRYSRRGLPTLPEEIMVTNGAQQAWTLLLRLFVANGDRVLMESPVHPTVHNAIRHAGGRPVAVSVGTDGWDVDMVRTTLLRARPVLGYLMPDFHNPTGQVMPAQARRAIAIAAREAGTRLVVEDTVSDLSAEPGRLPLPLTAHGNPSRIITIGSMSKVCWGGLRIGWIRTTSTLIDRLVRVRESLDAGNPIVQQYIAARLFESYDELVITRRRVLTEQRGTLIGALRDHLPGWSFTEPAGGLVLWADIGRPASSRLCRAAAAHGVRIPAGPRFGMGGTLENYVRIPFVHPPETLIEGVRRLAVAHQEVCDRSKAARLDLHTV</sequence>
<dbReference type="InterPro" id="IPR015424">
    <property type="entry name" value="PyrdxlP-dep_Trfase"/>
</dbReference>
<feature type="domain" description="HTH gntR-type" evidence="6">
    <location>
        <begin position="29"/>
        <end position="97"/>
    </location>
</feature>
<reference evidence="7 8" key="1">
    <citation type="journal article" date="2019" name="Int. J. Syst. Evol. Microbiol.">
        <title>The Global Catalogue of Microorganisms (GCM) 10K type strain sequencing project: providing services to taxonomists for standard genome sequencing and annotation.</title>
        <authorList>
            <consortium name="The Broad Institute Genomics Platform"/>
            <consortium name="The Broad Institute Genome Sequencing Center for Infectious Disease"/>
            <person name="Wu L."/>
            <person name="Ma J."/>
        </authorList>
    </citation>
    <scope>NUCLEOTIDE SEQUENCE [LARGE SCALE GENOMIC DNA]</scope>
    <source>
        <strain evidence="7 8">JCM 6833</strain>
    </source>
</reference>
<dbReference type="InterPro" id="IPR004839">
    <property type="entry name" value="Aminotransferase_I/II_large"/>
</dbReference>
<keyword evidence="5" id="KW-0804">Transcription</keyword>
<dbReference type="PRINTS" id="PR00035">
    <property type="entry name" value="HTHGNTR"/>
</dbReference>
<name>A0ABN3PTE0_9ACTN</name>
<dbReference type="PANTHER" id="PTHR46577">
    <property type="entry name" value="HTH-TYPE TRANSCRIPTIONAL REGULATORY PROTEIN GABR"/>
    <property type="match status" value="1"/>
</dbReference>
<gene>
    <name evidence="7" type="ORF">GCM10010411_39330</name>
</gene>
<dbReference type="Gene3D" id="3.40.640.10">
    <property type="entry name" value="Type I PLP-dependent aspartate aminotransferase-like (Major domain)"/>
    <property type="match status" value="1"/>
</dbReference>
<organism evidence="7 8">
    <name type="scientific">Actinomadura fulvescens</name>
    <dbReference type="NCBI Taxonomy" id="46160"/>
    <lineage>
        <taxon>Bacteria</taxon>
        <taxon>Bacillati</taxon>
        <taxon>Actinomycetota</taxon>
        <taxon>Actinomycetes</taxon>
        <taxon>Streptosporangiales</taxon>
        <taxon>Thermomonosporaceae</taxon>
        <taxon>Actinomadura</taxon>
    </lineage>
</organism>
<evidence type="ECO:0000256" key="1">
    <source>
        <dbReference type="ARBA" id="ARBA00005384"/>
    </source>
</evidence>
<evidence type="ECO:0000313" key="8">
    <source>
        <dbReference type="Proteomes" id="UP001501509"/>
    </source>
</evidence>
<evidence type="ECO:0000256" key="3">
    <source>
        <dbReference type="ARBA" id="ARBA00023015"/>
    </source>
</evidence>
<evidence type="ECO:0000256" key="4">
    <source>
        <dbReference type="ARBA" id="ARBA00023125"/>
    </source>
</evidence>
<comment type="similarity">
    <text evidence="1">In the C-terminal section; belongs to the class-I pyridoxal-phosphate-dependent aminotransferase family.</text>
</comment>
<dbReference type="InterPro" id="IPR015421">
    <property type="entry name" value="PyrdxlP-dep_Trfase_major"/>
</dbReference>
<evidence type="ECO:0000313" key="7">
    <source>
        <dbReference type="EMBL" id="GAA2601706.1"/>
    </source>
</evidence>
<keyword evidence="4" id="KW-0238">DNA-binding</keyword>
<dbReference type="Pfam" id="PF00155">
    <property type="entry name" value="Aminotran_1_2"/>
    <property type="match status" value="1"/>
</dbReference>
<dbReference type="InterPro" id="IPR036388">
    <property type="entry name" value="WH-like_DNA-bd_sf"/>
</dbReference>
<dbReference type="InterPro" id="IPR015422">
    <property type="entry name" value="PyrdxlP-dep_Trfase_small"/>
</dbReference>
<dbReference type="PROSITE" id="PS50949">
    <property type="entry name" value="HTH_GNTR"/>
    <property type="match status" value="1"/>
</dbReference>
<dbReference type="Proteomes" id="UP001501509">
    <property type="component" value="Unassembled WGS sequence"/>
</dbReference>
<proteinExistence type="inferred from homology"/>
<keyword evidence="3" id="KW-0805">Transcription regulation</keyword>
<comment type="caution">
    <text evidence="7">The sequence shown here is derived from an EMBL/GenBank/DDBJ whole genome shotgun (WGS) entry which is preliminary data.</text>
</comment>
<keyword evidence="8" id="KW-1185">Reference proteome</keyword>
<dbReference type="InterPro" id="IPR051446">
    <property type="entry name" value="HTH_trans_reg/aminotransferase"/>
</dbReference>
<evidence type="ECO:0000256" key="2">
    <source>
        <dbReference type="ARBA" id="ARBA00022898"/>
    </source>
</evidence>
<dbReference type="CDD" id="cd00609">
    <property type="entry name" value="AAT_like"/>
    <property type="match status" value="1"/>
</dbReference>
<dbReference type="EMBL" id="BAAATD010000005">
    <property type="protein sequence ID" value="GAA2601706.1"/>
    <property type="molecule type" value="Genomic_DNA"/>
</dbReference>
<dbReference type="PANTHER" id="PTHR46577:SF1">
    <property type="entry name" value="HTH-TYPE TRANSCRIPTIONAL REGULATORY PROTEIN GABR"/>
    <property type="match status" value="1"/>
</dbReference>
<dbReference type="InterPro" id="IPR000524">
    <property type="entry name" value="Tscrpt_reg_HTH_GntR"/>
</dbReference>
<dbReference type="SUPFAM" id="SSF53383">
    <property type="entry name" value="PLP-dependent transferases"/>
    <property type="match status" value="1"/>
</dbReference>
<dbReference type="RefSeq" id="WP_344542812.1">
    <property type="nucleotide sequence ID" value="NZ_BAAATD010000005.1"/>
</dbReference>
<dbReference type="SUPFAM" id="SSF46785">
    <property type="entry name" value="Winged helix' DNA-binding domain"/>
    <property type="match status" value="1"/>
</dbReference>
<keyword evidence="7" id="KW-0808">Transferase</keyword>
<keyword evidence="2" id="KW-0663">Pyridoxal phosphate</keyword>
<dbReference type="SMART" id="SM00345">
    <property type="entry name" value="HTH_GNTR"/>
    <property type="match status" value="1"/>
</dbReference>
<evidence type="ECO:0000256" key="5">
    <source>
        <dbReference type="ARBA" id="ARBA00023163"/>
    </source>
</evidence>
<protein>
    <submittedName>
        <fullName evidence="7">PLP-dependent aminotransferase family protein</fullName>
    </submittedName>
</protein>
<dbReference type="InterPro" id="IPR036390">
    <property type="entry name" value="WH_DNA-bd_sf"/>
</dbReference>